<reference evidence="3" key="1">
    <citation type="journal article" date="2020" name="Stud. Mycol.">
        <title>101 Dothideomycetes genomes: a test case for predicting lifestyles and emergence of pathogens.</title>
        <authorList>
            <person name="Haridas S."/>
            <person name="Albert R."/>
            <person name="Binder M."/>
            <person name="Bloem J."/>
            <person name="Labutti K."/>
            <person name="Salamov A."/>
            <person name="Andreopoulos B."/>
            <person name="Baker S."/>
            <person name="Barry K."/>
            <person name="Bills G."/>
            <person name="Bluhm B."/>
            <person name="Cannon C."/>
            <person name="Castanera R."/>
            <person name="Culley D."/>
            <person name="Daum C."/>
            <person name="Ezra D."/>
            <person name="Gonzalez J."/>
            <person name="Henrissat B."/>
            <person name="Kuo A."/>
            <person name="Liang C."/>
            <person name="Lipzen A."/>
            <person name="Lutzoni F."/>
            <person name="Magnuson J."/>
            <person name="Mondo S."/>
            <person name="Nolan M."/>
            <person name="Ohm R."/>
            <person name="Pangilinan J."/>
            <person name="Park H.-J."/>
            <person name="Ramirez L."/>
            <person name="Alfaro M."/>
            <person name="Sun H."/>
            <person name="Tritt A."/>
            <person name="Yoshinaga Y."/>
            <person name="Zwiers L.-H."/>
            <person name="Turgeon B."/>
            <person name="Goodwin S."/>
            <person name="Spatafora J."/>
            <person name="Crous P."/>
            <person name="Grigoriev I."/>
        </authorList>
    </citation>
    <scope>NUCLEOTIDE SEQUENCE</scope>
    <source>
        <strain evidence="3">CBS 379.55</strain>
    </source>
</reference>
<feature type="compositionally biased region" description="Polar residues" evidence="2">
    <location>
        <begin position="473"/>
        <end position="484"/>
    </location>
</feature>
<feature type="compositionally biased region" description="Polar residues" evidence="2">
    <location>
        <begin position="362"/>
        <end position="376"/>
    </location>
</feature>
<dbReference type="EMBL" id="ML986484">
    <property type="protein sequence ID" value="KAF2281608.1"/>
    <property type="molecule type" value="Genomic_DNA"/>
</dbReference>
<feature type="region of interest" description="Disordered" evidence="2">
    <location>
        <begin position="305"/>
        <end position="498"/>
    </location>
</feature>
<evidence type="ECO:0000313" key="3">
    <source>
        <dbReference type="EMBL" id="KAF2281608.1"/>
    </source>
</evidence>
<dbReference type="OrthoDB" id="3675887at2759"/>
<accession>A0A6A6K0G0</accession>
<protein>
    <submittedName>
        <fullName evidence="3">Uncharacterized protein</fullName>
    </submittedName>
</protein>
<dbReference type="Proteomes" id="UP000800097">
    <property type="component" value="Unassembled WGS sequence"/>
</dbReference>
<dbReference type="AlphaFoldDB" id="A0A6A6K0G0"/>
<keyword evidence="4" id="KW-1185">Reference proteome</keyword>
<name>A0A6A6K0G0_WESOR</name>
<feature type="region of interest" description="Disordered" evidence="2">
    <location>
        <begin position="702"/>
        <end position="745"/>
    </location>
</feature>
<proteinExistence type="predicted"/>
<feature type="compositionally biased region" description="Basic and acidic residues" evidence="2">
    <location>
        <begin position="733"/>
        <end position="745"/>
    </location>
</feature>
<evidence type="ECO:0000313" key="4">
    <source>
        <dbReference type="Proteomes" id="UP000800097"/>
    </source>
</evidence>
<feature type="compositionally biased region" description="Basic residues" evidence="2">
    <location>
        <begin position="249"/>
        <end position="259"/>
    </location>
</feature>
<evidence type="ECO:0000256" key="1">
    <source>
        <dbReference type="SAM" id="Coils"/>
    </source>
</evidence>
<sequence length="891" mass="96215">MSFGHPGISALEFAGGATGTGLEERESSTPSALKSKGKAKERTGSIASTTTTTATVSTPYKQGTDYPSIDAHLSPFLPEVQQQRRRKGASFVNHTPRRFELRKKAKATTMGLGIDTSGDATGAGTRKTASWTQYWHQSPPRDWSLSEALRKEGLEMGVESETGTAAGSEGKERETERDRGSEISKNSQFLRMGEMPGPLSSNPVLVTFPEQSTRAVEEGEASESERSERVSSGSATTPARYQQKDAHSNRKLKRRRRQTPFKISVPAIESLKAMGSGRHSPLEPWVAMHRREADRETDAYTQHMVAQEEPAVGEERGGTVDVEDDAEPGAEGQDPDSPPLLALQSYFDSQASASTASPQSSDHPTCSGTSAPTTQHIPLPRRPTPEDKTQKSKTEHQPPIFLIDDIAVSHTPDLPSRNPNRLTGENPHSPSQTHASPTSGIRDSDFTSAAKGQYSPYSPSQRTPAVFSPPTSPTNRIASNSGNETPYGPQPVNMPKLRTVDGRIPSNLVVGRVGSSRLGRMAPPILGHEALTATAVLNDLSYYLKNTGPPSENASAGRSRAAEKRRGGAGGFRIFKVRGVGSGGGSGTAKKGKKSNESSLAKRVGSVEGSPHRDREKERKEAVVRKTPACAREMITSGGAKHLRIVIPYSPEEQDAVGVKGRVELEGCAVVGEAKKGDGMWTDEMLNPLGSEAVERAIEGKSSWQRVEEQGNESQRTATRSPKRSPIEAKPIPVHEHPLLTREEQTRARKLRDLERVKKQLLLAHAGMNGNAKLKGVGLERQAKPPSVARPPSGEDNVIKSCNEAPAPEGLDAASAKIRTLQQKVNVLQRQNKQLAEALAWIVGFEVEDEEVDVEGLLKVYRQMRKGSGGDAFGYGGAGGMEQRRGRVFTR</sequence>
<dbReference type="RefSeq" id="XP_033659145.1">
    <property type="nucleotide sequence ID" value="XM_033799525.1"/>
</dbReference>
<dbReference type="GeneID" id="54552700"/>
<gene>
    <name evidence="3" type="ORF">EI97DRAFT_438929</name>
</gene>
<feature type="region of interest" description="Disordered" evidence="2">
    <location>
        <begin position="776"/>
        <end position="806"/>
    </location>
</feature>
<feature type="compositionally biased region" description="Polar residues" evidence="2">
    <location>
        <begin position="417"/>
        <end position="441"/>
    </location>
</feature>
<feature type="compositionally biased region" description="Basic and acidic residues" evidence="2">
    <location>
        <begin position="610"/>
        <end position="624"/>
    </location>
</feature>
<evidence type="ECO:0000256" key="2">
    <source>
        <dbReference type="SAM" id="MobiDB-lite"/>
    </source>
</evidence>
<keyword evidence="1" id="KW-0175">Coiled coil</keyword>
<organism evidence="3 4">
    <name type="scientific">Westerdykella ornata</name>
    <dbReference type="NCBI Taxonomy" id="318751"/>
    <lineage>
        <taxon>Eukaryota</taxon>
        <taxon>Fungi</taxon>
        <taxon>Dikarya</taxon>
        <taxon>Ascomycota</taxon>
        <taxon>Pezizomycotina</taxon>
        <taxon>Dothideomycetes</taxon>
        <taxon>Pleosporomycetidae</taxon>
        <taxon>Pleosporales</taxon>
        <taxon>Sporormiaceae</taxon>
        <taxon>Westerdykella</taxon>
    </lineage>
</organism>
<feature type="compositionally biased region" description="Low complexity" evidence="2">
    <location>
        <begin position="44"/>
        <end position="58"/>
    </location>
</feature>
<feature type="coiled-coil region" evidence="1">
    <location>
        <begin position="811"/>
        <end position="838"/>
    </location>
</feature>
<feature type="compositionally biased region" description="Polar residues" evidence="2">
    <location>
        <begin position="199"/>
        <end position="213"/>
    </location>
</feature>
<feature type="compositionally biased region" description="Low complexity" evidence="2">
    <location>
        <begin position="349"/>
        <end position="361"/>
    </location>
</feature>
<feature type="region of interest" description="Disordered" evidence="2">
    <location>
        <begin position="582"/>
        <end position="624"/>
    </location>
</feature>
<feature type="region of interest" description="Disordered" evidence="2">
    <location>
        <begin position="155"/>
        <end position="283"/>
    </location>
</feature>
<feature type="compositionally biased region" description="Basic and acidic residues" evidence="2">
    <location>
        <begin position="169"/>
        <end position="182"/>
    </location>
</feature>
<feature type="compositionally biased region" description="Basic and acidic residues" evidence="2">
    <location>
        <begin position="383"/>
        <end position="396"/>
    </location>
</feature>
<feature type="region of interest" description="Disordered" evidence="2">
    <location>
        <begin position="1"/>
        <end position="69"/>
    </location>
</feature>
<feature type="region of interest" description="Disordered" evidence="2">
    <location>
        <begin position="548"/>
        <end position="568"/>
    </location>
</feature>